<comment type="similarity">
    <text evidence="2">Belongs to the CpsC/CapA family.</text>
</comment>
<evidence type="ECO:0000313" key="10">
    <source>
        <dbReference type="Proteomes" id="UP000531840"/>
    </source>
</evidence>
<keyword evidence="10" id="KW-1185">Reference proteome</keyword>
<evidence type="ECO:0000256" key="7">
    <source>
        <dbReference type="SAM" id="Phobius"/>
    </source>
</evidence>
<keyword evidence="5 7" id="KW-1133">Transmembrane helix</keyword>
<gene>
    <name evidence="9" type="ORF">HZY85_04890</name>
</gene>
<dbReference type="EMBL" id="JACBYF010000008">
    <property type="protein sequence ID" value="NYS47532.1"/>
    <property type="molecule type" value="Genomic_DNA"/>
</dbReference>
<name>A0ABX2T1K9_9BACL</name>
<evidence type="ECO:0000256" key="3">
    <source>
        <dbReference type="ARBA" id="ARBA00022475"/>
    </source>
</evidence>
<dbReference type="Pfam" id="PF02706">
    <property type="entry name" value="Wzz"/>
    <property type="match status" value="1"/>
</dbReference>
<dbReference type="PANTHER" id="PTHR32309:SF13">
    <property type="entry name" value="FERRIC ENTEROBACTIN TRANSPORT PROTEIN FEPE"/>
    <property type="match status" value="1"/>
</dbReference>
<dbReference type="InterPro" id="IPR050445">
    <property type="entry name" value="Bact_polysacc_biosynth/exp"/>
</dbReference>
<keyword evidence="6 7" id="KW-0472">Membrane</keyword>
<evidence type="ECO:0000256" key="6">
    <source>
        <dbReference type="ARBA" id="ARBA00023136"/>
    </source>
</evidence>
<evidence type="ECO:0000313" key="9">
    <source>
        <dbReference type="EMBL" id="NYS47532.1"/>
    </source>
</evidence>
<evidence type="ECO:0000256" key="5">
    <source>
        <dbReference type="ARBA" id="ARBA00022989"/>
    </source>
</evidence>
<feature type="domain" description="Polysaccharide chain length determinant N-terminal" evidence="8">
    <location>
        <begin position="8"/>
        <end position="97"/>
    </location>
</feature>
<keyword evidence="3" id="KW-1003">Cell membrane</keyword>
<organism evidence="9 10">
    <name type="scientific">Gemelliphila palaticanis</name>
    <dbReference type="NCBI Taxonomy" id="81950"/>
    <lineage>
        <taxon>Bacteria</taxon>
        <taxon>Bacillati</taxon>
        <taxon>Bacillota</taxon>
        <taxon>Bacilli</taxon>
        <taxon>Bacillales</taxon>
        <taxon>Gemellaceae</taxon>
        <taxon>Gemelliphila</taxon>
    </lineage>
</organism>
<comment type="subcellular location">
    <subcellularLocation>
        <location evidence="1">Cell membrane</location>
        <topology evidence="1">Multi-pass membrane protein</topology>
    </subcellularLocation>
</comment>
<comment type="caution">
    <text evidence="9">The sequence shown here is derived from an EMBL/GenBank/DDBJ whole genome shotgun (WGS) entry which is preliminary data.</text>
</comment>
<evidence type="ECO:0000256" key="4">
    <source>
        <dbReference type="ARBA" id="ARBA00022692"/>
    </source>
</evidence>
<reference evidence="9 10" key="1">
    <citation type="submission" date="2020-07" db="EMBL/GenBank/DDBJ databases">
        <title>MOT database genomes.</title>
        <authorList>
            <person name="Joseph S."/>
            <person name="Aduse-Opoku J."/>
            <person name="Hashim A."/>
            <person name="Wade W."/>
            <person name="Curtis M."/>
        </authorList>
    </citation>
    <scope>NUCLEOTIDE SEQUENCE [LARGE SCALE GENOMIC DNA]</scope>
    <source>
        <strain evidence="9 10">CIP 106318</strain>
    </source>
</reference>
<accession>A0ABX2T1K9</accession>
<sequence>MNNEKELQIDVIFLLKKLWSKKFIIVATSIFFAALAVSYSVFLVKPVYESTTKIYTVNNDDNKKSLTVQDLQIGSNLVKDYQEIILSKDVLNEVVEKEKLNTSAATLASKIKVSAPKDTRIIQITVSDHNPEIAKKVTDTLKEVASAKIKEITKLKEITTIEDASIAAFPSSPNIKKNGLLAFAIGFILSAGLVLLKELLDDKVKRPEDIEEVMELVLLGVIPDSKKGLK</sequence>
<feature type="transmembrane region" description="Helical" evidence="7">
    <location>
        <begin position="23"/>
        <end position="42"/>
    </location>
</feature>
<dbReference type="PANTHER" id="PTHR32309">
    <property type="entry name" value="TYROSINE-PROTEIN KINASE"/>
    <property type="match status" value="1"/>
</dbReference>
<evidence type="ECO:0000259" key="8">
    <source>
        <dbReference type="Pfam" id="PF02706"/>
    </source>
</evidence>
<dbReference type="Proteomes" id="UP000531840">
    <property type="component" value="Unassembled WGS sequence"/>
</dbReference>
<dbReference type="InterPro" id="IPR003856">
    <property type="entry name" value="LPS_length_determ_N"/>
</dbReference>
<feature type="transmembrane region" description="Helical" evidence="7">
    <location>
        <begin position="179"/>
        <end position="196"/>
    </location>
</feature>
<dbReference type="RefSeq" id="WP_179941321.1">
    <property type="nucleotide sequence ID" value="NZ_JACBYF010000008.1"/>
</dbReference>
<keyword evidence="4 7" id="KW-0812">Transmembrane</keyword>
<evidence type="ECO:0000256" key="2">
    <source>
        <dbReference type="ARBA" id="ARBA00006683"/>
    </source>
</evidence>
<proteinExistence type="inferred from homology"/>
<protein>
    <submittedName>
        <fullName evidence="9">Capsular biosynthesis protein CpsC</fullName>
    </submittedName>
</protein>
<evidence type="ECO:0000256" key="1">
    <source>
        <dbReference type="ARBA" id="ARBA00004651"/>
    </source>
</evidence>